<dbReference type="EMBL" id="JOKG01000002">
    <property type="protein sequence ID" value="KEQ14930.1"/>
    <property type="molecule type" value="Genomic_DNA"/>
</dbReference>
<dbReference type="InterPro" id="IPR043519">
    <property type="entry name" value="NT_sf"/>
</dbReference>
<comment type="subcellular location">
    <subcellularLocation>
        <location evidence="2">Cytoplasm</location>
    </subcellularLocation>
</comment>
<sequence>MQSDQLKQLVIEAIEEMKGNDLTCLDVSEMTDVTDYMIIACGTSNRHVKSVADNVVQKCKGNGVQPLGMEGEDKSEWVLVDLGDVVVHIMLPATRAFYDLERLWETGRVEPTAEAAEA</sequence>
<dbReference type="PANTHER" id="PTHR21043:SF0">
    <property type="entry name" value="MITOCHONDRIAL ASSEMBLY OF RIBOSOMAL LARGE SUBUNIT PROTEIN 1"/>
    <property type="match status" value="1"/>
</dbReference>
<comment type="caution">
    <text evidence="3">The sequence shown here is derived from an EMBL/GenBank/DDBJ whole genome shotgun (WGS) entry which is preliminary data.</text>
</comment>
<organism evidence="3 4">
    <name type="scientific">Endozoicomonas montiporae</name>
    <dbReference type="NCBI Taxonomy" id="1027273"/>
    <lineage>
        <taxon>Bacteria</taxon>
        <taxon>Pseudomonadati</taxon>
        <taxon>Pseudomonadota</taxon>
        <taxon>Gammaproteobacteria</taxon>
        <taxon>Oceanospirillales</taxon>
        <taxon>Endozoicomonadaceae</taxon>
        <taxon>Endozoicomonas</taxon>
    </lineage>
</organism>
<dbReference type="GO" id="GO:0090071">
    <property type="term" value="P:negative regulation of ribosome biogenesis"/>
    <property type="evidence" value="ECO:0007669"/>
    <property type="project" value="UniProtKB-UniRule"/>
</dbReference>
<evidence type="ECO:0000313" key="3">
    <source>
        <dbReference type="EMBL" id="KEQ14930.1"/>
    </source>
</evidence>
<comment type="similarity">
    <text evidence="1 2">Belongs to the Iojap/RsfS family.</text>
</comment>
<comment type="function">
    <text evidence="2">Functions as a ribosomal silencing factor. Interacts with ribosomal protein uL14 (rplN), blocking formation of intersubunit bridge B8. Prevents association of the 30S and 50S ribosomal subunits and the formation of functional ribosomes, thus repressing translation.</text>
</comment>
<keyword evidence="2" id="KW-0810">Translation regulation</keyword>
<dbReference type="eggNOG" id="COG0799">
    <property type="taxonomic scope" value="Bacteria"/>
</dbReference>
<dbReference type="Pfam" id="PF02410">
    <property type="entry name" value="RsfS"/>
    <property type="match status" value="1"/>
</dbReference>
<comment type="subunit">
    <text evidence="2">Interacts with ribosomal protein uL14 (rplN).</text>
</comment>
<dbReference type="GO" id="GO:0005737">
    <property type="term" value="C:cytoplasm"/>
    <property type="evidence" value="ECO:0007669"/>
    <property type="project" value="UniProtKB-SubCell"/>
</dbReference>
<accession>A0A081N907</accession>
<dbReference type="NCBIfam" id="TIGR00090">
    <property type="entry name" value="rsfS_iojap_ybeB"/>
    <property type="match status" value="1"/>
</dbReference>
<reference evidence="3 4" key="1">
    <citation type="submission" date="2014-06" db="EMBL/GenBank/DDBJ databases">
        <title>Whole Genome Sequences of Three Symbiotic Endozoicomonas Bacteria.</title>
        <authorList>
            <person name="Neave M.J."/>
            <person name="Apprill A."/>
            <person name="Voolstra C.R."/>
        </authorList>
    </citation>
    <scope>NUCLEOTIDE SEQUENCE [LARGE SCALE GENOMIC DNA]</scope>
    <source>
        <strain evidence="3 4">LMG 24815</strain>
    </source>
</reference>
<dbReference type="GO" id="GO:0017148">
    <property type="term" value="P:negative regulation of translation"/>
    <property type="evidence" value="ECO:0007669"/>
    <property type="project" value="UniProtKB-UniRule"/>
</dbReference>
<dbReference type="AlphaFoldDB" id="A0A081N907"/>
<keyword evidence="2" id="KW-0678">Repressor</keyword>
<dbReference type="Gene3D" id="3.30.460.10">
    <property type="entry name" value="Beta Polymerase, domain 2"/>
    <property type="match status" value="1"/>
</dbReference>
<dbReference type="InterPro" id="IPR004394">
    <property type="entry name" value="Iojap/RsfS/C7orf30"/>
</dbReference>
<keyword evidence="4" id="KW-1185">Reference proteome</keyword>
<evidence type="ECO:0000256" key="2">
    <source>
        <dbReference type="HAMAP-Rule" id="MF_01477"/>
    </source>
</evidence>
<dbReference type="RefSeq" id="WP_034875102.1">
    <property type="nucleotide sequence ID" value="NZ_JOKG01000002.1"/>
</dbReference>
<protein>
    <recommendedName>
        <fullName evidence="2">Ribosomal silencing factor RsfS</fullName>
    </recommendedName>
</protein>
<dbReference type="GO" id="GO:0043023">
    <property type="term" value="F:ribosomal large subunit binding"/>
    <property type="evidence" value="ECO:0007669"/>
    <property type="project" value="TreeGrafter"/>
</dbReference>
<dbReference type="Proteomes" id="UP000028006">
    <property type="component" value="Unassembled WGS sequence"/>
</dbReference>
<evidence type="ECO:0000313" key="4">
    <source>
        <dbReference type="Proteomes" id="UP000028006"/>
    </source>
</evidence>
<gene>
    <name evidence="2" type="primary">rsfS</name>
    <name evidence="3" type="ORF">GZ77_11815</name>
</gene>
<dbReference type="HAMAP" id="MF_01477">
    <property type="entry name" value="Iojap_RsfS"/>
    <property type="match status" value="1"/>
</dbReference>
<evidence type="ECO:0000256" key="1">
    <source>
        <dbReference type="ARBA" id="ARBA00010574"/>
    </source>
</evidence>
<dbReference type="PANTHER" id="PTHR21043">
    <property type="entry name" value="IOJAP SUPERFAMILY ORTHOLOG"/>
    <property type="match status" value="1"/>
</dbReference>
<dbReference type="GO" id="GO:0042256">
    <property type="term" value="P:cytosolic ribosome assembly"/>
    <property type="evidence" value="ECO:0007669"/>
    <property type="project" value="UniProtKB-UniRule"/>
</dbReference>
<name>A0A081N907_9GAMM</name>
<keyword evidence="2" id="KW-0963">Cytoplasm</keyword>
<dbReference type="SUPFAM" id="SSF81301">
    <property type="entry name" value="Nucleotidyltransferase"/>
    <property type="match status" value="1"/>
</dbReference>
<proteinExistence type="inferred from homology"/>